<dbReference type="GO" id="GO:0005524">
    <property type="term" value="F:ATP binding"/>
    <property type="evidence" value="ECO:0007669"/>
    <property type="project" value="UniProtKB-UniRule"/>
</dbReference>
<dbReference type="InterPro" id="IPR000719">
    <property type="entry name" value="Prot_kinase_dom"/>
</dbReference>
<feature type="binding site" evidence="5">
    <location>
        <position position="41"/>
    </location>
    <ligand>
        <name>ATP</name>
        <dbReference type="ChEBI" id="CHEBI:30616"/>
    </ligand>
</feature>
<dbReference type="InterPro" id="IPR019734">
    <property type="entry name" value="TPR_rpt"/>
</dbReference>
<dbReference type="InterPro" id="IPR011990">
    <property type="entry name" value="TPR-like_helical_dom_sf"/>
</dbReference>
<feature type="domain" description="Protein kinase" evidence="7">
    <location>
        <begin position="12"/>
        <end position="285"/>
    </location>
</feature>
<keyword evidence="1" id="KW-0808">Transferase</keyword>
<dbReference type="SMART" id="SM00220">
    <property type="entry name" value="S_TKc"/>
    <property type="match status" value="1"/>
</dbReference>
<dbReference type="Pfam" id="PF13181">
    <property type="entry name" value="TPR_8"/>
    <property type="match status" value="1"/>
</dbReference>
<dbReference type="AlphaFoldDB" id="A0A0K1EF73"/>
<evidence type="ECO:0000313" key="8">
    <source>
        <dbReference type="EMBL" id="AKT39516.1"/>
    </source>
</evidence>
<keyword evidence="4 5" id="KW-0067">ATP-binding</keyword>
<dbReference type="InterPro" id="IPR008271">
    <property type="entry name" value="Ser/Thr_kinase_AS"/>
</dbReference>
<proteinExistence type="predicted"/>
<dbReference type="InterPro" id="IPR017441">
    <property type="entry name" value="Protein_kinase_ATP_BS"/>
</dbReference>
<dbReference type="EMBL" id="CP012159">
    <property type="protein sequence ID" value="AKT39516.1"/>
    <property type="molecule type" value="Genomic_DNA"/>
</dbReference>
<dbReference type="KEGG" id="ccro:CMC5_036630"/>
<evidence type="ECO:0000256" key="1">
    <source>
        <dbReference type="ARBA" id="ARBA00022679"/>
    </source>
</evidence>
<keyword evidence="9" id="KW-1185">Reference proteome</keyword>
<feature type="compositionally biased region" description="Low complexity" evidence="6">
    <location>
        <begin position="369"/>
        <end position="384"/>
    </location>
</feature>
<protein>
    <recommendedName>
        <fullName evidence="7">Protein kinase domain-containing protein</fullName>
    </recommendedName>
</protein>
<dbReference type="Gene3D" id="1.25.40.1040">
    <property type="match status" value="1"/>
</dbReference>
<dbReference type="GO" id="GO:0004674">
    <property type="term" value="F:protein serine/threonine kinase activity"/>
    <property type="evidence" value="ECO:0007669"/>
    <property type="project" value="TreeGrafter"/>
</dbReference>
<evidence type="ECO:0000256" key="5">
    <source>
        <dbReference type="PROSITE-ProRule" id="PRU10141"/>
    </source>
</evidence>
<dbReference type="Gene3D" id="3.30.200.20">
    <property type="entry name" value="Phosphorylase Kinase, domain 1"/>
    <property type="match status" value="1"/>
</dbReference>
<evidence type="ECO:0000256" key="3">
    <source>
        <dbReference type="ARBA" id="ARBA00022777"/>
    </source>
</evidence>
<name>A0A0K1EF73_CHOCO</name>
<evidence type="ECO:0000256" key="6">
    <source>
        <dbReference type="SAM" id="MobiDB-lite"/>
    </source>
</evidence>
<keyword evidence="2 5" id="KW-0547">Nucleotide-binding</keyword>
<dbReference type="CDD" id="cd14014">
    <property type="entry name" value="STKc_PknB_like"/>
    <property type="match status" value="1"/>
</dbReference>
<evidence type="ECO:0000259" key="7">
    <source>
        <dbReference type="PROSITE" id="PS50011"/>
    </source>
</evidence>
<dbReference type="PANTHER" id="PTHR43289">
    <property type="entry name" value="MITOGEN-ACTIVATED PROTEIN KINASE KINASE KINASE 20-RELATED"/>
    <property type="match status" value="1"/>
</dbReference>
<dbReference type="PANTHER" id="PTHR43289:SF6">
    <property type="entry name" value="SERINE_THREONINE-PROTEIN KINASE NEKL-3"/>
    <property type="match status" value="1"/>
</dbReference>
<dbReference type="PROSITE" id="PS00107">
    <property type="entry name" value="PROTEIN_KINASE_ATP"/>
    <property type="match status" value="1"/>
</dbReference>
<dbReference type="SUPFAM" id="SSF48452">
    <property type="entry name" value="TPR-like"/>
    <property type="match status" value="2"/>
</dbReference>
<accession>A0A0K1EF73</accession>
<evidence type="ECO:0000256" key="2">
    <source>
        <dbReference type="ARBA" id="ARBA00022741"/>
    </source>
</evidence>
<keyword evidence="3" id="KW-0418">Kinase</keyword>
<gene>
    <name evidence="8" type="ORF">CMC5_036630</name>
</gene>
<evidence type="ECO:0000256" key="4">
    <source>
        <dbReference type="ARBA" id="ARBA00022840"/>
    </source>
</evidence>
<dbReference type="SMART" id="SM00028">
    <property type="entry name" value="TPR"/>
    <property type="match status" value="4"/>
</dbReference>
<dbReference type="PROSITE" id="PS00108">
    <property type="entry name" value="PROTEIN_KINASE_ST"/>
    <property type="match status" value="1"/>
</dbReference>
<reference evidence="8 9" key="1">
    <citation type="submission" date="2015-07" db="EMBL/GenBank/DDBJ databases">
        <title>Genome analysis of myxobacterium Chondromyces crocatus Cm c5 reveals a high potential for natural compound synthesis and the genetic basis for the loss of fruiting body formation.</title>
        <authorList>
            <person name="Zaburannyi N."/>
            <person name="Bunk B."/>
            <person name="Maier J."/>
            <person name="Overmann J."/>
            <person name="Mueller R."/>
        </authorList>
    </citation>
    <scope>NUCLEOTIDE SEQUENCE [LARGE SCALE GENOMIC DNA]</scope>
    <source>
        <strain evidence="8 9">Cm c5</strain>
    </source>
</reference>
<sequence>MRLKPGDTFDRYSIEESLGEGGMGEVYRALDTRLHRRVALKVLRRAPDADPTTWDEAAARMMREAQAAAALNHPNAVSLYDVGEHEGTPFLAMELVDGPPLRRYVGTQVPQSTRIRWLLDVACALAAAHRVGVVHRDVKPENVMLRSDGVIKVLDFGIARRVRTSLEAPMGDGSDATAATITSPGKLIGTPAYMAPEQIRAEEADGRADQFSWGVMAYELLSGRLPFGHGRDVLAVIAAVLGDQPAPLEGVPESIAAVVARAMSKRREDRFASMDDVVELLEPFITGEMNAPSSRRLSAVMIRPEPPLLELNLRRDLATINAPTTTPTQSRRRPRWQLAGFAGVALGVATALGLGWAVSTNLEPPEMAPSTSSSSSDVVTPITSLPAPQTTSPQALTAYREGLQAFRDAQWYVAQQAFLRAVELDPFFAAAHLRLAQTHQNLRTQDPGRAHFQRAISLRAALGPRDQALMEVYEPLLLRDPADVDEGVRRLQQASRRYPDDMEFLSLQALHVRRNDPAASLALASRCVERDPAYADCWQAKGKALEALGRAGEAYDAIEECVRVSPAATDCLRDRARMHARAGRCSDYEQDLRTSLAQHAGIESRYLSLAEATYAIGRPPAAVHAVLEQLRAHATGQATEVQHTLYEANLMVLGGDLRGARSLVRELHQKHHQGAQEATLLSGTRLLEIALSLQLGDAHQAARDAAEHRGVLEARLGSSSQVTRDPTMTLLHAELEGELLTRSQYVARREAWLRAWELKLPPQQRGQAWLRGYAFPASTQAEAEEALAALPRFQPLPLYREPDQEEALGRVNQLAGRSAEARASLVEFTRACVALRFPVTHTVAHHHLGLSLEAQGDTTGACAAYRVVLSRWPVASGAVTSKATAARVKALGCPN</sequence>
<dbReference type="RefSeq" id="WP_050431585.1">
    <property type="nucleotide sequence ID" value="NZ_CP012159.1"/>
</dbReference>
<dbReference type="PROSITE" id="PS50011">
    <property type="entry name" value="PROTEIN_KINASE_DOM"/>
    <property type="match status" value="1"/>
</dbReference>
<dbReference type="OrthoDB" id="5477861at2"/>
<dbReference type="PATRIC" id="fig|52.7.peg.4037"/>
<feature type="region of interest" description="Disordered" evidence="6">
    <location>
        <begin position="365"/>
        <end position="390"/>
    </location>
</feature>
<dbReference type="Proteomes" id="UP000067626">
    <property type="component" value="Chromosome"/>
</dbReference>
<dbReference type="Gene3D" id="1.10.510.10">
    <property type="entry name" value="Transferase(Phosphotransferase) domain 1"/>
    <property type="match status" value="1"/>
</dbReference>
<dbReference type="STRING" id="52.CMC5_036630"/>
<dbReference type="SUPFAM" id="SSF56112">
    <property type="entry name" value="Protein kinase-like (PK-like)"/>
    <property type="match status" value="1"/>
</dbReference>
<evidence type="ECO:0000313" key="9">
    <source>
        <dbReference type="Proteomes" id="UP000067626"/>
    </source>
</evidence>
<dbReference type="Gene3D" id="1.25.40.10">
    <property type="entry name" value="Tetratricopeptide repeat domain"/>
    <property type="match status" value="1"/>
</dbReference>
<organism evidence="8 9">
    <name type="scientific">Chondromyces crocatus</name>
    <dbReference type="NCBI Taxonomy" id="52"/>
    <lineage>
        <taxon>Bacteria</taxon>
        <taxon>Pseudomonadati</taxon>
        <taxon>Myxococcota</taxon>
        <taxon>Polyangia</taxon>
        <taxon>Polyangiales</taxon>
        <taxon>Polyangiaceae</taxon>
        <taxon>Chondromyces</taxon>
    </lineage>
</organism>
<dbReference type="Pfam" id="PF00069">
    <property type="entry name" value="Pkinase"/>
    <property type="match status" value="1"/>
</dbReference>
<dbReference type="InterPro" id="IPR011009">
    <property type="entry name" value="Kinase-like_dom_sf"/>
</dbReference>